<dbReference type="OrthoDB" id="1551162at2"/>
<dbReference type="EMBL" id="JPME01000010">
    <property type="protein sequence ID" value="KEZ90568.1"/>
    <property type="molecule type" value="Genomic_DNA"/>
</dbReference>
<reference evidence="1 2" key="1">
    <citation type="submission" date="2014-07" db="EMBL/GenBank/DDBJ databases">
        <title>Draft genome of Clostridium celerecrescens 152B isolated from sediments associated with methane hydrate from Krishna Godavari basin.</title>
        <authorList>
            <person name="Honkalas V.S."/>
            <person name="Dabir A.P."/>
            <person name="Arora P."/>
            <person name="Dhakephalkar P.K."/>
        </authorList>
    </citation>
    <scope>NUCLEOTIDE SEQUENCE [LARGE SCALE GENOMIC DNA]</scope>
    <source>
        <strain evidence="1 2">152B</strain>
    </source>
</reference>
<proteinExistence type="predicted"/>
<evidence type="ECO:0000313" key="2">
    <source>
        <dbReference type="Proteomes" id="UP000028525"/>
    </source>
</evidence>
<protein>
    <submittedName>
        <fullName evidence="1">Uncharacterized protein</fullName>
    </submittedName>
</protein>
<organism evidence="1 2">
    <name type="scientific">Lacrimispora celerecrescens</name>
    <dbReference type="NCBI Taxonomy" id="29354"/>
    <lineage>
        <taxon>Bacteria</taxon>
        <taxon>Bacillati</taxon>
        <taxon>Bacillota</taxon>
        <taxon>Clostridia</taxon>
        <taxon>Lachnospirales</taxon>
        <taxon>Lachnospiraceae</taxon>
        <taxon>Lacrimispora</taxon>
    </lineage>
</organism>
<dbReference type="Pfam" id="PF20116">
    <property type="entry name" value="DUF6506"/>
    <property type="match status" value="1"/>
</dbReference>
<keyword evidence="2" id="KW-1185">Reference proteome</keyword>
<accession>A0A084JNN4</accession>
<dbReference type="InterPro" id="IPR045441">
    <property type="entry name" value="DUF6506"/>
</dbReference>
<dbReference type="Proteomes" id="UP000028525">
    <property type="component" value="Unassembled WGS sequence"/>
</dbReference>
<comment type="caution">
    <text evidence="1">The sequence shown here is derived from an EMBL/GenBank/DDBJ whole genome shotgun (WGS) entry which is preliminary data.</text>
</comment>
<name>A0A084JNN4_9FIRM</name>
<sequence length="102" mass="11516">MKKKFAFLLMGSHYNPAVHQACFETEKQISYIVTVKNFKEACDKITFLESEGVGAVELCGAFGEEGAQKLIELTNNRIAIGYVTHKPEQDQLFADFFSNFSR</sequence>
<dbReference type="RefSeq" id="WP_038279641.1">
    <property type="nucleotide sequence ID" value="NZ_JPME01000010.1"/>
</dbReference>
<dbReference type="AlphaFoldDB" id="A0A084JNN4"/>
<evidence type="ECO:0000313" key="1">
    <source>
        <dbReference type="EMBL" id="KEZ90568.1"/>
    </source>
</evidence>
<dbReference type="STRING" id="29354.IO98_07240"/>
<gene>
    <name evidence="1" type="ORF">IO98_07240</name>
</gene>